<dbReference type="EMBL" id="CP029252">
    <property type="protein sequence ID" value="AZA24326.1"/>
    <property type="molecule type" value="Genomic_DNA"/>
</dbReference>
<evidence type="ECO:0000313" key="2">
    <source>
        <dbReference type="EMBL" id="AZA24326.1"/>
    </source>
</evidence>
<accession>A0A3G6K2F4</accession>
<dbReference type="AlphaFoldDB" id="A0A3G6K2F4"/>
<evidence type="ECO:0000313" key="1">
    <source>
        <dbReference type="EMBL" id="AZA19046.1"/>
    </source>
</evidence>
<protein>
    <submittedName>
        <fullName evidence="1">LPXTG cell wall anchor domain-containing protein</fullName>
    </submittedName>
</protein>
<dbReference type="NCBIfam" id="TIGR01167">
    <property type="entry name" value="LPXTG_anchor"/>
    <property type="match status" value="1"/>
</dbReference>
<name>A0A3G6K2F4_STRTR</name>
<proteinExistence type="predicted"/>
<gene>
    <name evidence="2" type="ORF">DF198_05110</name>
    <name evidence="1" type="ORF">DQL92_05100</name>
</gene>
<sequence>MPFTGEKTNRGLFLAGLLSILSLEFLRKRRIK</sequence>
<organism evidence="2">
    <name type="scientific">Streptococcus thermophilus</name>
    <dbReference type="NCBI Taxonomy" id="1308"/>
    <lineage>
        <taxon>Bacteria</taxon>
        <taxon>Bacillati</taxon>
        <taxon>Bacillota</taxon>
        <taxon>Bacilli</taxon>
        <taxon>Lactobacillales</taxon>
        <taxon>Streptococcaceae</taxon>
        <taxon>Streptococcus</taxon>
    </lineage>
</organism>
<dbReference type="EMBL" id="CP031021">
    <property type="protein sequence ID" value="AZA19046.1"/>
    <property type="molecule type" value="Genomic_DNA"/>
</dbReference>
<reference evidence="2" key="1">
    <citation type="submission" date="2018-05" db="EMBL/GenBank/DDBJ databases">
        <authorList>
            <person name="Somerville V."/>
        </authorList>
    </citation>
    <scope>NUCLEOTIDE SEQUENCE</scope>
    <source>
        <strain evidence="2">NWC_1_1</strain>
        <strain evidence="1">NWC_2_1</strain>
    </source>
</reference>